<reference evidence="1 2" key="1">
    <citation type="submission" date="2015-02" db="EMBL/GenBank/DDBJ databases">
        <title>Single cell genomics of a rare environmental alphaproteobacterium provides unique insights into Rickettsiaceae evolution.</title>
        <authorList>
            <person name="Martijn J."/>
            <person name="Schulz F."/>
            <person name="Zaremba-Niedzwiedzka K."/>
            <person name="Viklund J."/>
            <person name="Stepanauskas R."/>
            <person name="Andersson S.G.E."/>
            <person name="Horn M."/>
            <person name="Guy L."/>
            <person name="Ettema T.J.G."/>
        </authorList>
    </citation>
    <scope>NUCLEOTIDE SEQUENCE [LARGE SCALE GENOMIC DNA]</scope>
    <source>
        <strain evidence="1 2">SCGC AAA041-L04</strain>
    </source>
</reference>
<name>A0A0F5MQC8_9RICK</name>
<accession>A0A0F5MQC8</accession>
<dbReference type="CDD" id="cd06325">
    <property type="entry name" value="PBP1_ABC_unchar_transporter"/>
    <property type="match status" value="1"/>
</dbReference>
<evidence type="ECO:0000313" key="2">
    <source>
        <dbReference type="Proteomes" id="UP000033358"/>
    </source>
</evidence>
<gene>
    <name evidence="1" type="ORF">SZ25_00681</name>
</gene>
<dbReference type="AlphaFoldDB" id="A0A0F5MQC8"/>
<keyword evidence="2" id="KW-1185">Reference proteome</keyword>
<organism evidence="1 2">
    <name type="scientific">Candidatus Arcanibacter lacustris</name>
    <dbReference type="NCBI Taxonomy" id="1607817"/>
    <lineage>
        <taxon>Bacteria</taxon>
        <taxon>Pseudomonadati</taxon>
        <taxon>Pseudomonadota</taxon>
        <taxon>Alphaproteobacteria</taxon>
        <taxon>Rickettsiales</taxon>
        <taxon>Candidatus Arcanibacter</taxon>
    </lineage>
</organism>
<dbReference type="EMBL" id="JYHA01000107">
    <property type="protein sequence ID" value="KKB96237.1"/>
    <property type="molecule type" value="Genomic_DNA"/>
</dbReference>
<dbReference type="PANTHER" id="PTHR35271:SF1">
    <property type="entry name" value="ABC TRANSPORTER, SUBSTRATE-BINDING LIPOPROTEIN"/>
    <property type="match status" value="1"/>
</dbReference>
<dbReference type="Pfam" id="PF04392">
    <property type="entry name" value="ABC_sub_bind"/>
    <property type="match status" value="1"/>
</dbReference>
<dbReference type="PATRIC" id="fig|1607817.3.peg.682"/>
<protein>
    <submittedName>
        <fullName evidence="1">ABC transporter substrate binding protein</fullName>
    </submittedName>
</protein>
<dbReference type="SUPFAM" id="SSF53822">
    <property type="entry name" value="Periplasmic binding protein-like I"/>
    <property type="match status" value="1"/>
</dbReference>
<dbReference type="PANTHER" id="PTHR35271">
    <property type="entry name" value="ABC TRANSPORTER, SUBSTRATE-BINDING LIPOPROTEIN-RELATED"/>
    <property type="match status" value="1"/>
</dbReference>
<dbReference type="Gene3D" id="3.40.50.2300">
    <property type="match status" value="2"/>
</dbReference>
<comment type="caution">
    <text evidence="1">The sequence shown here is derived from an EMBL/GenBank/DDBJ whole genome shotgun (WGS) entry which is preliminary data.</text>
</comment>
<dbReference type="InterPro" id="IPR007487">
    <property type="entry name" value="ABC_transpt-TYRBP-like"/>
</dbReference>
<dbReference type="Proteomes" id="UP000033358">
    <property type="component" value="Unassembled WGS sequence"/>
</dbReference>
<sequence length="315" mass="33875">MRLVVLYIVLLSIVIGNVNADTSKVSLAVSQTVSHPALDETLRGILDELNKQGFVIGDNLDYKYFCAQGDVILSNQIAAKIISNRPDYAISIGTTSSQSLLNANRANDIPIIFSSVTDPVAAKLVKDLNAPEKNITGVSNFIDVGPQLDLFKKILPNLSKVGFVYNSGEVNSVKILQVLKEAAATRNIEIITSVATKASDVSQGINKLVGKVDAIFISNDNTALSAFSVIVKIALANKVPLFVSDTDLVSQGALASMGPSQYELGRQAGKMIVRLIKGEKISNIRLEFPSKIDVVINEKIAKELGITIPKELLKK</sequence>
<evidence type="ECO:0000313" key="1">
    <source>
        <dbReference type="EMBL" id="KKB96237.1"/>
    </source>
</evidence>
<proteinExistence type="predicted"/>
<dbReference type="InterPro" id="IPR028082">
    <property type="entry name" value="Peripla_BP_I"/>
</dbReference>